<dbReference type="Proteomes" id="UP001054821">
    <property type="component" value="Chromosome 1"/>
</dbReference>
<feature type="compositionally biased region" description="Acidic residues" evidence="1">
    <location>
        <begin position="1"/>
        <end position="10"/>
    </location>
</feature>
<evidence type="ECO:0000313" key="2">
    <source>
        <dbReference type="EMBL" id="KAI5353339.1"/>
    </source>
</evidence>
<proteinExistence type="predicted"/>
<keyword evidence="3" id="KW-1185">Reference proteome</keyword>
<sequence>MLDADDEVGDGVEKPVEDQGGGDQERIALALHDRLLVAEVLGGSARVALATRPSLVLPVDVHQQEEAKRHHRQKRFQEIAGDSDEALAEAVEARERQEQDHDGLCSRGVS</sequence>
<name>A0AAD4ZSG4_PRUDU</name>
<dbReference type="EMBL" id="JAJFAZ020000001">
    <property type="protein sequence ID" value="KAI5353339.1"/>
    <property type="molecule type" value="Genomic_DNA"/>
</dbReference>
<protein>
    <submittedName>
        <fullName evidence="2">Uncharacterized protein</fullName>
    </submittedName>
</protein>
<dbReference type="AlphaFoldDB" id="A0AAD4ZSG4"/>
<feature type="compositionally biased region" description="Basic and acidic residues" evidence="1">
    <location>
        <begin position="91"/>
        <end position="104"/>
    </location>
</feature>
<feature type="region of interest" description="Disordered" evidence="1">
    <location>
        <begin position="1"/>
        <end position="25"/>
    </location>
</feature>
<feature type="region of interest" description="Disordered" evidence="1">
    <location>
        <begin position="89"/>
        <end position="110"/>
    </location>
</feature>
<feature type="compositionally biased region" description="Basic and acidic residues" evidence="1">
    <location>
        <begin position="11"/>
        <end position="25"/>
    </location>
</feature>
<gene>
    <name evidence="2" type="ORF">L3X38_006232</name>
</gene>
<evidence type="ECO:0000313" key="3">
    <source>
        <dbReference type="Proteomes" id="UP001054821"/>
    </source>
</evidence>
<accession>A0AAD4ZSG4</accession>
<comment type="caution">
    <text evidence="2">The sequence shown here is derived from an EMBL/GenBank/DDBJ whole genome shotgun (WGS) entry which is preliminary data.</text>
</comment>
<organism evidence="2 3">
    <name type="scientific">Prunus dulcis</name>
    <name type="common">Almond</name>
    <name type="synonym">Amygdalus dulcis</name>
    <dbReference type="NCBI Taxonomy" id="3755"/>
    <lineage>
        <taxon>Eukaryota</taxon>
        <taxon>Viridiplantae</taxon>
        <taxon>Streptophyta</taxon>
        <taxon>Embryophyta</taxon>
        <taxon>Tracheophyta</taxon>
        <taxon>Spermatophyta</taxon>
        <taxon>Magnoliopsida</taxon>
        <taxon>eudicotyledons</taxon>
        <taxon>Gunneridae</taxon>
        <taxon>Pentapetalae</taxon>
        <taxon>rosids</taxon>
        <taxon>fabids</taxon>
        <taxon>Rosales</taxon>
        <taxon>Rosaceae</taxon>
        <taxon>Amygdaloideae</taxon>
        <taxon>Amygdaleae</taxon>
        <taxon>Prunus</taxon>
    </lineage>
</organism>
<reference evidence="2 3" key="1">
    <citation type="journal article" date="2022" name="G3 (Bethesda)">
        <title>Whole-genome sequence and methylome profiling of the almond [Prunus dulcis (Mill.) D.A. Webb] cultivar 'Nonpareil'.</title>
        <authorList>
            <person name="D'Amico-Willman K.M."/>
            <person name="Ouma W.Z."/>
            <person name="Meulia T."/>
            <person name="Sideli G.M."/>
            <person name="Gradziel T.M."/>
            <person name="Fresnedo-Ramirez J."/>
        </authorList>
    </citation>
    <scope>NUCLEOTIDE SEQUENCE [LARGE SCALE GENOMIC DNA]</scope>
    <source>
        <strain evidence="2">Clone GOH B32 T37-40</strain>
    </source>
</reference>
<evidence type="ECO:0000256" key="1">
    <source>
        <dbReference type="SAM" id="MobiDB-lite"/>
    </source>
</evidence>